<comment type="caution">
    <text evidence="1">The sequence shown here is derived from an EMBL/GenBank/DDBJ whole genome shotgun (WGS) entry which is preliminary data.</text>
</comment>
<dbReference type="Proteomes" id="UP000735302">
    <property type="component" value="Unassembled WGS sequence"/>
</dbReference>
<keyword evidence="2" id="KW-1185">Reference proteome</keyword>
<gene>
    <name evidence="1" type="ORF">PoB_004725100</name>
</gene>
<protein>
    <submittedName>
        <fullName evidence="1">Uncharacterized protein</fullName>
    </submittedName>
</protein>
<accession>A0AAV4BP05</accession>
<organism evidence="1 2">
    <name type="scientific">Plakobranchus ocellatus</name>
    <dbReference type="NCBI Taxonomy" id="259542"/>
    <lineage>
        <taxon>Eukaryota</taxon>
        <taxon>Metazoa</taxon>
        <taxon>Spiralia</taxon>
        <taxon>Lophotrochozoa</taxon>
        <taxon>Mollusca</taxon>
        <taxon>Gastropoda</taxon>
        <taxon>Heterobranchia</taxon>
        <taxon>Euthyneura</taxon>
        <taxon>Panpulmonata</taxon>
        <taxon>Sacoglossa</taxon>
        <taxon>Placobranchoidea</taxon>
        <taxon>Plakobranchidae</taxon>
        <taxon>Plakobranchus</taxon>
    </lineage>
</organism>
<dbReference type="EMBL" id="BLXT01005191">
    <property type="protein sequence ID" value="GFO20746.1"/>
    <property type="molecule type" value="Genomic_DNA"/>
</dbReference>
<evidence type="ECO:0000313" key="1">
    <source>
        <dbReference type="EMBL" id="GFO20746.1"/>
    </source>
</evidence>
<sequence length="107" mass="11888">MLAEFRASSLANEQIEDDCTRIHFLRLLLDLMKAENNHCDAGTLRGVGGTVACESALRSAGTLLSRVRAPSSAPRPDGVPESKNLVVDWLYTKTHRKFEICYSFFSI</sequence>
<evidence type="ECO:0000313" key="2">
    <source>
        <dbReference type="Proteomes" id="UP000735302"/>
    </source>
</evidence>
<name>A0AAV4BP05_9GAST</name>
<proteinExistence type="predicted"/>
<dbReference type="AlphaFoldDB" id="A0AAV4BP05"/>
<reference evidence="1 2" key="1">
    <citation type="journal article" date="2021" name="Elife">
        <title>Chloroplast acquisition without the gene transfer in kleptoplastic sea slugs, Plakobranchus ocellatus.</title>
        <authorList>
            <person name="Maeda T."/>
            <person name="Takahashi S."/>
            <person name="Yoshida T."/>
            <person name="Shimamura S."/>
            <person name="Takaki Y."/>
            <person name="Nagai Y."/>
            <person name="Toyoda A."/>
            <person name="Suzuki Y."/>
            <person name="Arimoto A."/>
            <person name="Ishii H."/>
            <person name="Satoh N."/>
            <person name="Nishiyama T."/>
            <person name="Hasebe M."/>
            <person name="Maruyama T."/>
            <person name="Minagawa J."/>
            <person name="Obokata J."/>
            <person name="Shigenobu S."/>
        </authorList>
    </citation>
    <scope>NUCLEOTIDE SEQUENCE [LARGE SCALE GENOMIC DNA]</scope>
</reference>